<evidence type="ECO:0000313" key="4">
    <source>
        <dbReference type="EMBL" id="CAG5181210.1"/>
    </source>
</evidence>
<dbReference type="InterPro" id="IPR036779">
    <property type="entry name" value="LysM_dom_sf"/>
</dbReference>
<dbReference type="Proteomes" id="UP000676310">
    <property type="component" value="Unassembled WGS sequence"/>
</dbReference>
<dbReference type="Pfam" id="PF01476">
    <property type="entry name" value="LysM"/>
    <property type="match status" value="1"/>
</dbReference>
<keyword evidence="5" id="KW-1185">Reference proteome</keyword>
<evidence type="ECO:0000256" key="1">
    <source>
        <dbReference type="SAM" id="MobiDB-lite"/>
    </source>
</evidence>
<accession>A0A8J2N927</accession>
<protein>
    <recommendedName>
        <fullName evidence="3">LysM domain-containing protein</fullName>
    </recommendedName>
</protein>
<dbReference type="SUPFAM" id="SSF54106">
    <property type="entry name" value="LysM domain"/>
    <property type="match status" value="1"/>
</dbReference>
<feature type="compositionally biased region" description="Low complexity" evidence="1">
    <location>
        <begin position="63"/>
        <end position="95"/>
    </location>
</feature>
<dbReference type="EMBL" id="CAJRGZ010000025">
    <property type="protein sequence ID" value="CAG5181210.1"/>
    <property type="molecule type" value="Genomic_DNA"/>
</dbReference>
<dbReference type="CDD" id="cd00118">
    <property type="entry name" value="LysM"/>
    <property type="match status" value="1"/>
</dbReference>
<dbReference type="RefSeq" id="XP_043173217.1">
    <property type="nucleotide sequence ID" value="XM_043317282.1"/>
</dbReference>
<dbReference type="InterPro" id="IPR018392">
    <property type="entry name" value="LysM"/>
</dbReference>
<feature type="domain" description="LysM" evidence="3">
    <location>
        <begin position="100"/>
        <end position="144"/>
    </location>
</feature>
<gene>
    <name evidence="4" type="ORF">ALTATR162_LOCUS9648</name>
</gene>
<dbReference type="OrthoDB" id="2107166at2759"/>
<organism evidence="4 5">
    <name type="scientific">Alternaria atra</name>
    <dbReference type="NCBI Taxonomy" id="119953"/>
    <lineage>
        <taxon>Eukaryota</taxon>
        <taxon>Fungi</taxon>
        <taxon>Dikarya</taxon>
        <taxon>Ascomycota</taxon>
        <taxon>Pezizomycotina</taxon>
        <taxon>Dothideomycetes</taxon>
        <taxon>Pleosporomycetidae</taxon>
        <taxon>Pleosporales</taxon>
        <taxon>Pleosporineae</taxon>
        <taxon>Pleosporaceae</taxon>
        <taxon>Alternaria</taxon>
        <taxon>Alternaria sect. Ulocladioides</taxon>
    </lineage>
</organism>
<dbReference type="SMART" id="SM00257">
    <property type="entry name" value="LysM"/>
    <property type="match status" value="1"/>
</dbReference>
<evidence type="ECO:0000259" key="3">
    <source>
        <dbReference type="PROSITE" id="PS51782"/>
    </source>
</evidence>
<feature type="region of interest" description="Disordered" evidence="1">
    <location>
        <begin position="62"/>
        <end position="103"/>
    </location>
</feature>
<feature type="signal peptide" evidence="2">
    <location>
        <begin position="1"/>
        <end position="20"/>
    </location>
</feature>
<feature type="chain" id="PRO_5035266571" description="LysM domain-containing protein" evidence="2">
    <location>
        <begin position="21"/>
        <end position="158"/>
    </location>
</feature>
<dbReference type="Gene3D" id="3.10.350.10">
    <property type="entry name" value="LysM domain"/>
    <property type="match status" value="1"/>
</dbReference>
<proteinExistence type="predicted"/>
<comment type="caution">
    <text evidence="4">The sequence shown here is derived from an EMBL/GenBank/DDBJ whole genome shotgun (WGS) entry which is preliminary data.</text>
</comment>
<sequence length="158" mass="15884">MKSIAFLFALSTLFLSTTNAQVHPRIHRRCASNHTVSATASAGLPPTTLSTSFMLASTPSPLPSTLATSVSASPSPPAASSATASSPATPSTSAGAGTGRQVTINPGDTLEKIAAANGAGICDIVKANGIQDPNLILTGDMLTIPVVRGQKDDKSCLP</sequence>
<reference evidence="4" key="1">
    <citation type="submission" date="2021-05" db="EMBL/GenBank/DDBJ databases">
        <authorList>
            <person name="Stam R."/>
        </authorList>
    </citation>
    <scope>NUCLEOTIDE SEQUENCE</scope>
    <source>
        <strain evidence="4">CS162</strain>
    </source>
</reference>
<evidence type="ECO:0000313" key="5">
    <source>
        <dbReference type="Proteomes" id="UP000676310"/>
    </source>
</evidence>
<keyword evidence="2" id="KW-0732">Signal</keyword>
<dbReference type="PROSITE" id="PS51782">
    <property type="entry name" value="LYSM"/>
    <property type="match status" value="1"/>
</dbReference>
<dbReference type="GeneID" id="67021892"/>
<evidence type="ECO:0000256" key="2">
    <source>
        <dbReference type="SAM" id="SignalP"/>
    </source>
</evidence>
<name>A0A8J2N927_9PLEO</name>
<dbReference type="AlphaFoldDB" id="A0A8J2N927"/>